<gene>
    <name evidence="1" type="ORF">OCU04_004550</name>
</gene>
<dbReference type="Proteomes" id="UP001152300">
    <property type="component" value="Unassembled WGS sequence"/>
</dbReference>
<accession>A0A9X0DKR1</accession>
<dbReference type="AlphaFoldDB" id="A0A9X0DKR1"/>
<dbReference type="EMBL" id="JAPEIS010000004">
    <property type="protein sequence ID" value="KAJ8067186.1"/>
    <property type="molecule type" value="Genomic_DNA"/>
</dbReference>
<name>A0A9X0DKR1_9HELO</name>
<keyword evidence="2" id="KW-1185">Reference proteome</keyword>
<proteinExistence type="predicted"/>
<protein>
    <submittedName>
        <fullName evidence="1">Uncharacterized protein</fullName>
    </submittedName>
</protein>
<evidence type="ECO:0000313" key="1">
    <source>
        <dbReference type="EMBL" id="KAJ8067186.1"/>
    </source>
</evidence>
<reference evidence="1" key="1">
    <citation type="submission" date="2022-11" db="EMBL/GenBank/DDBJ databases">
        <title>Genome Resource of Sclerotinia nivalis Strain SnTB1, a Plant Pathogen Isolated from American Ginseng.</title>
        <authorList>
            <person name="Fan S."/>
        </authorList>
    </citation>
    <scope>NUCLEOTIDE SEQUENCE</scope>
    <source>
        <strain evidence="1">SnTB1</strain>
    </source>
</reference>
<organism evidence="1 2">
    <name type="scientific">Sclerotinia nivalis</name>
    <dbReference type="NCBI Taxonomy" id="352851"/>
    <lineage>
        <taxon>Eukaryota</taxon>
        <taxon>Fungi</taxon>
        <taxon>Dikarya</taxon>
        <taxon>Ascomycota</taxon>
        <taxon>Pezizomycotina</taxon>
        <taxon>Leotiomycetes</taxon>
        <taxon>Helotiales</taxon>
        <taxon>Sclerotiniaceae</taxon>
        <taxon>Sclerotinia</taxon>
    </lineage>
</organism>
<evidence type="ECO:0000313" key="2">
    <source>
        <dbReference type="Proteomes" id="UP001152300"/>
    </source>
</evidence>
<sequence>MKHTANNLIKSVPRSFKMLHIDWFGDDKYQHRAAACFDGFFFHARFLRRDYRLQYTNDVKGSEYPLSPMESRVECLRYFVPLERSVCTESIFEKFRYHQIENWDPKNPTSHFPNADN</sequence>
<comment type="caution">
    <text evidence="1">The sequence shown here is derived from an EMBL/GenBank/DDBJ whole genome shotgun (WGS) entry which is preliminary data.</text>
</comment>